<dbReference type="OrthoDB" id="3200163at2759"/>
<dbReference type="Proteomes" id="UP001152798">
    <property type="component" value="Chromosome 7"/>
</dbReference>
<evidence type="ECO:0000313" key="4">
    <source>
        <dbReference type="EMBL" id="CAH1408213.1"/>
    </source>
</evidence>
<gene>
    <name evidence="4" type="ORF">NEZAVI_LOCUS15785</name>
</gene>
<protein>
    <recommendedName>
        <fullName evidence="3">Carboxylesterase type B domain-containing protein</fullName>
    </recommendedName>
</protein>
<dbReference type="Pfam" id="PF00135">
    <property type="entry name" value="COesterase"/>
    <property type="match status" value="1"/>
</dbReference>
<dbReference type="InterPro" id="IPR050309">
    <property type="entry name" value="Type-B_Carboxylest/Lipase"/>
</dbReference>
<dbReference type="PANTHER" id="PTHR11559">
    <property type="entry name" value="CARBOXYLESTERASE"/>
    <property type="match status" value="1"/>
</dbReference>
<evidence type="ECO:0000313" key="5">
    <source>
        <dbReference type="Proteomes" id="UP001152798"/>
    </source>
</evidence>
<evidence type="ECO:0000256" key="1">
    <source>
        <dbReference type="ARBA" id="ARBA00023180"/>
    </source>
</evidence>
<dbReference type="EMBL" id="OV725083">
    <property type="protein sequence ID" value="CAH1408213.1"/>
    <property type="molecule type" value="Genomic_DNA"/>
</dbReference>
<name>A0A9P0HV53_NEZVI</name>
<dbReference type="InterPro" id="IPR002018">
    <property type="entry name" value="CarbesteraseB"/>
</dbReference>
<feature type="domain" description="Carboxylesterase type B" evidence="3">
    <location>
        <begin position="126"/>
        <end position="159"/>
    </location>
</feature>
<evidence type="ECO:0000259" key="3">
    <source>
        <dbReference type="Pfam" id="PF00135"/>
    </source>
</evidence>
<feature type="chain" id="PRO_5040364643" description="Carboxylesterase type B domain-containing protein" evidence="2">
    <location>
        <begin position="16"/>
        <end position="175"/>
    </location>
</feature>
<dbReference type="AlphaFoldDB" id="A0A9P0HV53"/>
<dbReference type="SUPFAM" id="SSF53474">
    <property type="entry name" value="alpha/beta-Hydrolases"/>
    <property type="match status" value="1"/>
</dbReference>
<keyword evidence="1" id="KW-0325">Glycoprotein</keyword>
<dbReference type="InterPro" id="IPR029058">
    <property type="entry name" value="AB_hydrolase_fold"/>
</dbReference>
<feature type="signal peptide" evidence="2">
    <location>
        <begin position="1"/>
        <end position="15"/>
    </location>
</feature>
<sequence>MTLLYLLVLVHVAVAVQVSTKSGKLKGDFIRNQFGSNYYAFRGIPYAKPMISNISSKIRRWLPPTMAHTYQTSPVEVYFQGCNINSKDNQTKSGTDNLPNDVVKVLIYHREIPSSSPGDKTKTDITTKDQLLALEWIKDNIVFFGGDPQRVAVFQGHSGLADIDINRLFNRANRT</sequence>
<reference evidence="4" key="1">
    <citation type="submission" date="2022-01" db="EMBL/GenBank/DDBJ databases">
        <authorList>
            <person name="King R."/>
        </authorList>
    </citation>
    <scope>NUCLEOTIDE SEQUENCE</scope>
</reference>
<evidence type="ECO:0000256" key="2">
    <source>
        <dbReference type="SAM" id="SignalP"/>
    </source>
</evidence>
<proteinExistence type="predicted"/>
<accession>A0A9P0HV53</accession>
<organism evidence="4 5">
    <name type="scientific">Nezara viridula</name>
    <name type="common">Southern green stink bug</name>
    <name type="synonym">Cimex viridulus</name>
    <dbReference type="NCBI Taxonomy" id="85310"/>
    <lineage>
        <taxon>Eukaryota</taxon>
        <taxon>Metazoa</taxon>
        <taxon>Ecdysozoa</taxon>
        <taxon>Arthropoda</taxon>
        <taxon>Hexapoda</taxon>
        <taxon>Insecta</taxon>
        <taxon>Pterygota</taxon>
        <taxon>Neoptera</taxon>
        <taxon>Paraneoptera</taxon>
        <taxon>Hemiptera</taxon>
        <taxon>Heteroptera</taxon>
        <taxon>Panheteroptera</taxon>
        <taxon>Pentatomomorpha</taxon>
        <taxon>Pentatomoidea</taxon>
        <taxon>Pentatomidae</taxon>
        <taxon>Pentatominae</taxon>
        <taxon>Nezara</taxon>
    </lineage>
</organism>
<keyword evidence="2" id="KW-0732">Signal</keyword>
<keyword evidence="5" id="KW-1185">Reference proteome</keyword>
<dbReference type="Gene3D" id="3.40.50.1820">
    <property type="entry name" value="alpha/beta hydrolase"/>
    <property type="match status" value="2"/>
</dbReference>